<reference evidence="5" key="1">
    <citation type="submission" date="2020-05" db="EMBL/GenBank/DDBJ databases">
        <authorList>
            <person name="Chiriac C."/>
            <person name="Salcher M."/>
            <person name="Ghai R."/>
            <person name="Kavagutti S V."/>
        </authorList>
    </citation>
    <scope>NUCLEOTIDE SEQUENCE</scope>
</reference>
<evidence type="ECO:0000259" key="3">
    <source>
        <dbReference type="SMART" id="SM00644"/>
    </source>
</evidence>
<dbReference type="InterPro" id="IPR028994">
    <property type="entry name" value="Integrin_alpha_N"/>
</dbReference>
<feature type="region of interest" description="Disordered" evidence="2">
    <location>
        <begin position="151"/>
        <end position="175"/>
    </location>
</feature>
<evidence type="ECO:0000256" key="1">
    <source>
        <dbReference type="ARBA" id="ARBA00022729"/>
    </source>
</evidence>
<feature type="compositionally biased region" description="Basic and acidic residues" evidence="2">
    <location>
        <begin position="152"/>
        <end position="169"/>
    </location>
</feature>
<dbReference type="AlphaFoldDB" id="A0A6J6UZS5"/>
<dbReference type="Gene3D" id="2.130.10.130">
    <property type="entry name" value="Integrin alpha, N-terminal"/>
    <property type="match status" value="2"/>
</dbReference>
<protein>
    <submittedName>
        <fullName evidence="5">Unannotated protein</fullName>
    </submittedName>
</protein>
<accession>A0A6J6UZS5</accession>
<dbReference type="GO" id="GO:0008745">
    <property type="term" value="F:N-acetylmuramoyl-L-alanine amidase activity"/>
    <property type="evidence" value="ECO:0007669"/>
    <property type="project" value="InterPro"/>
</dbReference>
<sequence length="927" mass="96144">MHPHRSRFVSACQQLLALGVVAAVVTPASSLISLDVVRQPPASGFVGAQAGQGQGSGALTAYERVARRAATLPAAPVEASVREVPLVGAQAPAGVARRAASGGEMVTSRPEAVTGYAAIGVTWAHGVEVEDEDLVVRARTETDGVWSGWTDVEYHDEHGPDPDSPEGRRARPGTEPLLVGEVDRVQVAVLAEDGAPRDLRLALIDPGTATSTVTQRAALDTAEAAETVQTAAEGPAARAGVTPEPQVFSREQWGADESLRDKGSLRYFEVQAGFVHHTVNANDYTRDQVPGILRSIYAYHTRSRGWSDVGYNFLVDRFGRIWEGRAGGIDRPVVGAHTLGYNDYSFAMSAIGNFEVVQPTQAMVEAYGALFAWKLSLHGVDASSPRQQVGSKAFPAVNGHRDAGSTACPGKFLYARLGDIRSLADAAQVGWEGRELDSDLVGTPHPDLVARRASDKRVVIVPTGGLTSVRKPVVLASGVGGYAATLVSPDLTGDGRPDVLGRLPDGSVEVRGETVALRTATATRGHDLLAAAGDITGDGLGDLVGRDAATGRPTIFTSRGTGGFAARPLATDASWSGYDLLSGVGDLDADGTPDLVARDAAGTLWLLPAGGTGAAEVLVQGGPRYDAVTGAADWNADGLVDLLVRREGGHAFVLPGRGDGTVGAARGPVKRLKGRIDLSGAGDLTGSTAPDLVVRRGDDLLVLAGSGTWETGAVVETNVGAKGADLVLNAGDWDGDGLGDLLVRQRKNGAVKVRPGDGQGTFAKAVRIGGGMGDVRLLEVVGDMTGDGWPDLMGQPAGGPMRIYPGRGTAPLGPSYVAHSALDATQQLGVGRWDGDGAPDVLVRRSSSLLLYTGNGPGGLSSSRSLSLDLSSYDLVTGISDARLADRPDLVVRERGTGRLLLVESTPTGFKAPRVIGDGAEAYDLVD</sequence>
<dbReference type="SMART" id="SM00701">
    <property type="entry name" value="PGRP"/>
    <property type="match status" value="1"/>
</dbReference>
<dbReference type="SUPFAM" id="SSF69318">
    <property type="entry name" value="Integrin alpha N-terminal domain"/>
    <property type="match status" value="2"/>
</dbReference>
<dbReference type="SMART" id="SM00644">
    <property type="entry name" value="Ami_2"/>
    <property type="match status" value="1"/>
</dbReference>
<dbReference type="EMBL" id="CAEZYQ010000029">
    <property type="protein sequence ID" value="CAB4764269.1"/>
    <property type="molecule type" value="Genomic_DNA"/>
</dbReference>
<dbReference type="PANTHER" id="PTHR44103:SF1">
    <property type="entry name" value="PROPROTEIN CONVERTASE P"/>
    <property type="match status" value="1"/>
</dbReference>
<organism evidence="5">
    <name type="scientific">freshwater metagenome</name>
    <dbReference type="NCBI Taxonomy" id="449393"/>
    <lineage>
        <taxon>unclassified sequences</taxon>
        <taxon>metagenomes</taxon>
        <taxon>ecological metagenomes</taxon>
    </lineage>
</organism>
<dbReference type="InterPro" id="IPR013517">
    <property type="entry name" value="FG-GAP"/>
</dbReference>
<dbReference type="InterPro" id="IPR006619">
    <property type="entry name" value="PGRP_domain_met/bac"/>
</dbReference>
<dbReference type="InterPro" id="IPR036505">
    <property type="entry name" value="Amidase/PGRP_sf"/>
</dbReference>
<dbReference type="SUPFAM" id="SSF55846">
    <property type="entry name" value="N-acetylmuramoyl-L-alanine amidase-like"/>
    <property type="match status" value="1"/>
</dbReference>
<feature type="domain" description="Peptidoglycan recognition protein family" evidence="4">
    <location>
        <begin position="245"/>
        <end position="393"/>
    </location>
</feature>
<dbReference type="Pfam" id="PF01510">
    <property type="entry name" value="Amidase_2"/>
    <property type="match status" value="1"/>
</dbReference>
<keyword evidence="1" id="KW-0732">Signal</keyword>
<evidence type="ECO:0000259" key="4">
    <source>
        <dbReference type="SMART" id="SM00701"/>
    </source>
</evidence>
<gene>
    <name evidence="5" type="ORF">UFOPK2761_02891</name>
</gene>
<dbReference type="InterPro" id="IPR002502">
    <property type="entry name" value="Amidase_domain"/>
</dbReference>
<evidence type="ECO:0000256" key="2">
    <source>
        <dbReference type="SAM" id="MobiDB-lite"/>
    </source>
</evidence>
<proteinExistence type="predicted"/>
<feature type="domain" description="N-acetylmuramoyl-L-alanine amidase" evidence="3">
    <location>
        <begin position="258"/>
        <end position="410"/>
    </location>
</feature>
<dbReference type="GO" id="GO:0009253">
    <property type="term" value="P:peptidoglycan catabolic process"/>
    <property type="evidence" value="ECO:0007669"/>
    <property type="project" value="InterPro"/>
</dbReference>
<evidence type="ECO:0000313" key="5">
    <source>
        <dbReference type="EMBL" id="CAB4764269.1"/>
    </source>
</evidence>
<name>A0A6J6UZS5_9ZZZZ</name>
<dbReference type="Pfam" id="PF13517">
    <property type="entry name" value="FG-GAP_3"/>
    <property type="match status" value="1"/>
</dbReference>
<dbReference type="GO" id="GO:0008270">
    <property type="term" value="F:zinc ion binding"/>
    <property type="evidence" value="ECO:0007669"/>
    <property type="project" value="InterPro"/>
</dbReference>
<dbReference type="Gene3D" id="3.40.80.10">
    <property type="entry name" value="Peptidoglycan recognition protein-like"/>
    <property type="match status" value="1"/>
</dbReference>
<dbReference type="CDD" id="cd06583">
    <property type="entry name" value="PGRP"/>
    <property type="match status" value="1"/>
</dbReference>
<dbReference type="PANTHER" id="PTHR44103">
    <property type="entry name" value="PROPROTEIN CONVERTASE P"/>
    <property type="match status" value="1"/>
</dbReference>